<keyword evidence="12" id="KW-1185">Reference proteome</keyword>
<evidence type="ECO:0000313" key="11">
    <source>
        <dbReference type="EMBL" id="AVO49700.1"/>
    </source>
</evidence>
<evidence type="ECO:0000256" key="3">
    <source>
        <dbReference type="ARBA" id="ARBA00022692"/>
    </source>
</evidence>
<dbReference type="EMBL" id="CP027667">
    <property type="protein sequence ID" value="AVO49700.1"/>
    <property type="molecule type" value="Genomic_DNA"/>
</dbReference>
<evidence type="ECO:0000256" key="7">
    <source>
        <dbReference type="ARBA" id="ARBA00023284"/>
    </source>
</evidence>
<dbReference type="PANTHER" id="PTHR32234:SF3">
    <property type="entry name" value="SUPPRESSION OF COPPER SENSITIVITY PROTEIN"/>
    <property type="match status" value="1"/>
</dbReference>
<sequence length="741" mass="77396">MLARLHQRLLQVALFLIAACAISTPAHAQFHLKTSGSNSSAAASSLTTPYVNAELVAHAPDGIGPGRPLTLGLLIRHQPDWHTYWKNPGDSGLPTELAWQLPPGMDAGEIAWPVPRKFPIGNLANYGYDGQVLLPVPVTVSQEWRAPALAQEATFKLRASWLVCRQECIPEEGEFTLQVPIQGTTALHGALFQAAADAQPRALAVQADSQARVDGDALELRITGLPTAWRGSDLGVFAETPDVVQTAATPSQRWHPDGVWTARVPLSPDRAASPEPLPIVLTHGDAGVQVALPVPGGWPAVELRAGVSPALAAALAANAAQATAAPTAAAAVNAAPLATWLAALAAALVGGLLLNLMPCVFPVLAIKVVGFARHGQDLRAQRLGGLAYTAGVLLSFLLLGALMLALRAAGEAVGWGFQLQSPAVVAALAALFTLIGLNLAGVFEFGRMLPSSIASLQARHPVVDSFLTGVLAVAVASPCTAPFMGASLGLTATLPAAQALAIFAALGLGLALPYLLAAWLPAVARALPRPGAWMDLLRRLLAFPMFATVVWLVWVLGQQSGIDGAAALLALLVLLAMVVWALGLRGRARAVLAPLSIAIGALFAWTWAPKLVQIEPASALAAAPAAGQAQLWRPWSADLPAQLVAQGRPVFVDYTAAWCVTCQYNKQTTLADAQVLQDFSAKGVTLLRADWTRRDPAITASLAELGRSGVPVYVLHAPGRAPVVFSEILRASDLRGALATL</sequence>
<evidence type="ECO:0000256" key="8">
    <source>
        <dbReference type="SAM" id="Phobius"/>
    </source>
</evidence>
<evidence type="ECO:0000256" key="5">
    <source>
        <dbReference type="ARBA" id="ARBA00022989"/>
    </source>
</evidence>
<feature type="transmembrane region" description="Helical" evidence="8">
    <location>
        <begin position="466"/>
        <end position="488"/>
    </location>
</feature>
<feature type="transmembrane region" description="Helical" evidence="8">
    <location>
        <begin position="590"/>
        <end position="608"/>
    </location>
</feature>
<dbReference type="KEGG" id="mela:C6568_10880"/>
<dbReference type="GO" id="GO:0015035">
    <property type="term" value="F:protein-disulfide reductase activity"/>
    <property type="evidence" value="ECO:0007669"/>
    <property type="project" value="TreeGrafter"/>
</dbReference>
<evidence type="ECO:0000256" key="6">
    <source>
        <dbReference type="ARBA" id="ARBA00023136"/>
    </source>
</evidence>
<feature type="transmembrane region" description="Helical" evidence="8">
    <location>
        <begin position="562"/>
        <end position="583"/>
    </location>
</feature>
<dbReference type="AlphaFoldDB" id="A0A2R3QD53"/>
<evidence type="ECO:0000256" key="4">
    <source>
        <dbReference type="ARBA" id="ARBA00022748"/>
    </source>
</evidence>
<dbReference type="Pfam" id="PF13899">
    <property type="entry name" value="Thioredoxin_7"/>
    <property type="match status" value="1"/>
</dbReference>
<dbReference type="Gene3D" id="3.40.30.10">
    <property type="entry name" value="Glutaredoxin"/>
    <property type="match status" value="1"/>
</dbReference>
<dbReference type="OrthoDB" id="9811036at2"/>
<evidence type="ECO:0000256" key="2">
    <source>
        <dbReference type="ARBA" id="ARBA00022475"/>
    </source>
</evidence>
<keyword evidence="4" id="KW-0201">Cytochrome c-type biogenesis</keyword>
<dbReference type="InterPro" id="IPR003834">
    <property type="entry name" value="Cyt_c_assmbl_TM_dom"/>
</dbReference>
<dbReference type="PROSITE" id="PS00194">
    <property type="entry name" value="THIOREDOXIN_1"/>
    <property type="match status" value="1"/>
</dbReference>
<organism evidence="11 12">
    <name type="scientific">Melaminivora suipulveris</name>
    <dbReference type="NCBI Taxonomy" id="2109913"/>
    <lineage>
        <taxon>Bacteria</taxon>
        <taxon>Pseudomonadati</taxon>
        <taxon>Pseudomonadota</taxon>
        <taxon>Betaproteobacteria</taxon>
        <taxon>Burkholderiales</taxon>
        <taxon>Comamonadaceae</taxon>
        <taxon>Melaminivora</taxon>
    </lineage>
</organism>
<keyword evidence="6 8" id="KW-0472">Membrane</keyword>
<dbReference type="InterPro" id="IPR036249">
    <property type="entry name" value="Thioredoxin-like_sf"/>
</dbReference>
<keyword evidence="3 8" id="KW-0812">Transmembrane</keyword>
<evidence type="ECO:0000313" key="12">
    <source>
        <dbReference type="Proteomes" id="UP000237925"/>
    </source>
</evidence>
<dbReference type="Pfam" id="PF02683">
    <property type="entry name" value="DsbD_TM"/>
    <property type="match status" value="1"/>
</dbReference>
<dbReference type="Pfam" id="PF11412">
    <property type="entry name" value="DsbD_N"/>
    <property type="match status" value="1"/>
</dbReference>
<feature type="transmembrane region" description="Helical" evidence="8">
    <location>
        <begin position="536"/>
        <end position="556"/>
    </location>
</feature>
<proteinExistence type="predicted"/>
<dbReference type="InterPro" id="IPR017937">
    <property type="entry name" value="Thioredoxin_CS"/>
</dbReference>
<evidence type="ECO:0000256" key="9">
    <source>
        <dbReference type="SAM" id="SignalP"/>
    </source>
</evidence>
<feature type="domain" description="Thioredoxin" evidence="10">
    <location>
        <begin position="611"/>
        <end position="741"/>
    </location>
</feature>
<protein>
    <submittedName>
        <fullName evidence="11">Protein-disulfide reductase</fullName>
    </submittedName>
</protein>
<dbReference type="PROSITE" id="PS51352">
    <property type="entry name" value="THIOREDOXIN_2"/>
    <property type="match status" value="1"/>
</dbReference>
<keyword evidence="7" id="KW-0676">Redox-active center</keyword>
<dbReference type="InterPro" id="IPR035671">
    <property type="entry name" value="DsbD_gamma"/>
</dbReference>
<keyword evidence="9" id="KW-0732">Signal</keyword>
<evidence type="ECO:0000259" key="10">
    <source>
        <dbReference type="PROSITE" id="PS51352"/>
    </source>
</evidence>
<dbReference type="RefSeq" id="WP_106684129.1">
    <property type="nucleotide sequence ID" value="NZ_CP027667.1"/>
</dbReference>
<feature type="signal peptide" evidence="9">
    <location>
        <begin position="1"/>
        <end position="28"/>
    </location>
</feature>
<feature type="transmembrane region" description="Helical" evidence="8">
    <location>
        <begin position="500"/>
        <end position="524"/>
    </location>
</feature>
<dbReference type="InterPro" id="IPR013766">
    <property type="entry name" value="Thioredoxin_domain"/>
</dbReference>
<reference evidence="11 12" key="1">
    <citation type="submission" date="2018-03" db="EMBL/GenBank/DDBJ databases">
        <title>Genome sequencing of Melaminivora sp.</title>
        <authorList>
            <person name="Kim S.-J."/>
            <person name="Heo J."/>
            <person name="Ahn J.-H."/>
            <person name="Kwon S.-W."/>
        </authorList>
    </citation>
    <scope>NUCLEOTIDE SEQUENCE [LARGE SCALE GENOMIC DNA]</scope>
    <source>
        <strain evidence="11 12">SC2-9</strain>
    </source>
</reference>
<dbReference type="PANTHER" id="PTHR32234">
    <property type="entry name" value="THIOL:DISULFIDE INTERCHANGE PROTEIN DSBD"/>
    <property type="match status" value="1"/>
</dbReference>
<dbReference type="GO" id="GO:0017004">
    <property type="term" value="P:cytochrome complex assembly"/>
    <property type="evidence" value="ECO:0007669"/>
    <property type="project" value="UniProtKB-KW"/>
</dbReference>
<evidence type="ECO:0000256" key="1">
    <source>
        <dbReference type="ARBA" id="ARBA00004651"/>
    </source>
</evidence>
<comment type="subcellular location">
    <subcellularLocation>
        <location evidence="1">Cell membrane</location>
        <topology evidence="1">Multi-pass membrane protein</topology>
    </subcellularLocation>
</comment>
<dbReference type="SUPFAM" id="SSF52833">
    <property type="entry name" value="Thioredoxin-like"/>
    <property type="match status" value="1"/>
</dbReference>
<keyword evidence="2" id="KW-1003">Cell membrane</keyword>
<dbReference type="Proteomes" id="UP000237925">
    <property type="component" value="Chromosome"/>
</dbReference>
<dbReference type="PROSITE" id="PS51257">
    <property type="entry name" value="PROKAR_LIPOPROTEIN"/>
    <property type="match status" value="1"/>
</dbReference>
<feature type="transmembrane region" description="Helical" evidence="8">
    <location>
        <begin position="422"/>
        <end position="445"/>
    </location>
</feature>
<feature type="transmembrane region" description="Helical" evidence="8">
    <location>
        <begin position="386"/>
        <end position="410"/>
    </location>
</feature>
<feature type="chain" id="PRO_5015342423" evidence="9">
    <location>
        <begin position="29"/>
        <end position="741"/>
    </location>
</feature>
<dbReference type="GO" id="GO:0005886">
    <property type="term" value="C:plasma membrane"/>
    <property type="evidence" value="ECO:0007669"/>
    <property type="project" value="UniProtKB-SubCell"/>
</dbReference>
<dbReference type="CDD" id="cd02953">
    <property type="entry name" value="DsbDgamma"/>
    <property type="match status" value="1"/>
</dbReference>
<gene>
    <name evidence="11" type="ORF">C6568_10880</name>
</gene>
<feature type="transmembrane region" description="Helical" evidence="8">
    <location>
        <begin position="340"/>
        <end position="365"/>
    </location>
</feature>
<dbReference type="GO" id="GO:0045454">
    <property type="term" value="P:cell redox homeostasis"/>
    <property type="evidence" value="ECO:0007669"/>
    <property type="project" value="TreeGrafter"/>
</dbReference>
<dbReference type="InterPro" id="IPR028250">
    <property type="entry name" value="DsbDN"/>
</dbReference>
<keyword evidence="5 8" id="KW-1133">Transmembrane helix</keyword>
<accession>A0A2R3QD53</accession>
<name>A0A2R3QD53_9BURK</name>